<dbReference type="InterPro" id="IPR022893">
    <property type="entry name" value="Shikimate_DH_fam"/>
</dbReference>
<dbReference type="GO" id="GO:0019632">
    <property type="term" value="P:shikimate metabolic process"/>
    <property type="evidence" value="ECO:0007669"/>
    <property type="project" value="TreeGrafter"/>
</dbReference>
<accession>A0A931E4Q2</accession>
<sequence length="248" mass="28301">MTKEYGLIGYPLSHSFSQKYFTEKFHRDGITNAVFEAFAIPSIDYLPHLIEERQLLKGFAVTIPYKREVIQYLDYKTPAVETMNACNCVCIRHGKLHGYNTDITGFEKSFIRYLQPHHTKALILGTGGASSAVAFVLDKLHIDYRYVSRHRNEDLQILGYADLDENIMSLYPLIINCTPVGTAPGIDEAPEIPYQLLTEKHYLFDLVYNPAKTKFLALGEAQGAAIQNGYDMLILQAEENWKLWNQED</sequence>
<dbReference type="PANTHER" id="PTHR21089:SF1">
    <property type="entry name" value="BIFUNCTIONAL 3-DEHYDROQUINATE DEHYDRATASE_SHIKIMATE DEHYDROGENASE, CHLOROPLASTIC"/>
    <property type="match status" value="1"/>
</dbReference>
<comment type="caution">
    <text evidence="5">The sequence shown here is derived from an EMBL/GenBank/DDBJ whole genome shotgun (WGS) entry which is preliminary data.</text>
</comment>
<dbReference type="Pfam" id="PF08501">
    <property type="entry name" value="Shikimate_dh_N"/>
    <property type="match status" value="1"/>
</dbReference>
<feature type="domain" description="Shikimate dehydrogenase substrate binding N-terminal" evidence="4">
    <location>
        <begin position="7"/>
        <end position="89"/>
    </location>
</feature>
<dbReference type="InterPro" id="IPR013708">
    <property type="entry name" value="Shikimate_DH-bd_N"/>
</dbReference>
<dbReference type="GO" id="GO:0009073">
    <property type="term" value="P:aromatic amino acid family biosynthetic process"/>
    <property type="evidence" value="ECO:0007669"/>
    <property type="project" value="UniProtKB-KW"/>
</dbReference>
<dbReference type="InterPro" id="IPR046346">
    <property type="entry name" value="Aminoacid_DH-like_N_sf"/>
</dbReference>
<dbReference type="AlphaFoldDB" id="A0A931E4Q2"/>
<dbReference type="SUPFAM" id="SSF51735">
    <property type="entry name" value="NAD(P)-binding Rossmann-fold domains"/>
    <property type="match status" value="1"/>
</dbReference>
<evidence type="ECO:0000259" key="4">
    <source>
        <dbReference type="Pfam" id="PF08501"/>
    </source>
</evidence>
<evidence type="ECO:0000256" key="1">
    <source>
        <dbReference type="ARBA" id="ARBA00004871"/>
    </source>
</evidence>
<keyword evidence="3" id="KW-0028">Amino-acid biosynthesis</keyword>
<dbReference type="CDD" id="cd01065">
    <property type="entry name" value="NAD_bind_Shikimate_DH"/>
    <property type="match status" value="1"/>
</dbReference>
<keyword evidence="3" id="KW-0057">Aromatic amino acid biosynthesis</keyword>
<evidence type="ECO:0000313" key="6">
    <source>
        <dbReference type="Proteomes" id="UP000628448"/>
    </source>
</evidence>
<evidence type="ECO:0000256" key="3">
    <source>
        <dbReference type="ARBA" id="ARBA00023141"/>
    </source>
</evidence>
<keyword evidence="2" id="KW-0560">Oxidoreductase</keyword>
<dbReference type="RefSeq" id="WP_196989030.1">
    <property type="nucleotide sequence ID" value="NZ_JADWYR010000001.1"/>
</dbReference>
<dbReference type="GO" id="GO:0050661">
    <property type="term" value="F:NADP binding"/>
    <property type="evidence" value="ECO:0007669"/>
    <property type="project" value="TreeGrafter"/>
</dbReference>
<dbReference type="Gene3D" id="3.40.50.720">
    <property type="entry name" value="NAD(P)-binding Rossmann-like Domain"/>
    <property type="match status" value="1"/>
</dbReference>
<evidence type="ECO:0000313" key="5">
    <source>
        <dbReference type="EMBL" id="MBG9374948.1"/>
    </source>
</evidence>
<dbReference type="GO" id="GO:0005829">
    <property type="term" value="C:cytosol"/>
    <property type="evidence" value="ECO:0007669"/>
    <property type="project" value="TreeGrafter"/>
</dbReference>
<dbReference type="PANTHER" id="PTHR21089">
    <property type="entry name" value="SHIKIMATE DEHYDROGENASE"/>
    <property type="match status" value="1"/>
</dbReference>
<dbReference type="EMBL" id="JADWYR010000001">
    <property type="protein sequence ID" value="MBG9374948.1"/>
    <property type="molecule type" value="Genomic_DNA"/>
</dbReference>
<dbReference type="InterPro" id="IPR036291">
    <property type="entry name" value="NAD(P)-bd_dom_sf"/>
</dbReference>
<dbReference type="GO" id="GO:0004764">
    <property type="term" value="F:shikimate 3-dehydrogenase (NADP+) activity"/>
    <property type="evidence" value="ECO:0007669"/>
    <property type="project" value="InterPro"/>
</dbReference>
<organism evidence="5 6">
    <name type="scientific">Panacibacter microcysteis</name>
    <dbReference type="NCBI Taxonomy" id="2793269"/>
    <lineage>
        <taxon>Bacteria</taxon>
        <taxon>Pseudomonadati</taxon>
        <taxon>Bacteroidota</taxon>
        <taxon>Chitinophagia</taxon>
        <taxon>Chitinophagales</taxon>
        <taxon>Chitinophagaceae</taxon>
        <taxon>Panacibacter</taxon>
    </lineage>
</organism>
<keyword evidence="6" id="KW-1185">Reference proteome</keyword>
<dbReference type="Proteomes" id="UP000628448">
    <property type="component" value="Unassembled WGS sequence"/>
</dbReference>
<protein>
    <submittedName>
        <fullName evidence="5">Shikimate dehydrogenase</fullName>
    </submittedName>
</protein>
<dbReference type="Gene3D" id="3.40.50.10860">
    <property type="entry name" value="Leucine Dehydrogenase, chain A, domain 1"/>
    <property type="match status" value="1"/>
</dbReference>
<evidence type="ECO:0000256" key="2">
    <source>
        <dbReference type="ARBA" id="ARBA00023002"/>
    </source>
</evidence>
<proteinExistence type="predicted"/>
<comment type="pathway">
    <text evidence="1">Metabolic intermediate biosynthesis; chorismate biosynthesis; chorismate from D-erythrose 4-phosphate and phosphoenolpyruvate: step 4/7.</text>
</comment>
<name>A0A931E4Q2_9BACT</name>
<dbReference type="GO" id="GO:0009423">
    <property type="term" value="P:chorismate biosynthetic process"/>
    <property type="evidence" value="ECO:0007669"/>
    <property type="project" value="TreeGrafter"/>
</dbReference>
<dbReference type="SUPFAM" id="SSF53223">
    <property type="entry name" value="Aminoacid dehydrogenase-like, N-terminal domain"/>
    <property type="match status" value="1"/>
</dbReference>
<gene>
    <name evidence="5" type="ORF">I5907_01775</name>
</gene>
<reference evidence="5" key="1">
    <citation type="submission" date="2020-11" db="EMBL/GenBank/DDBJ databases">
        <title>Bacterial whole genome sequence for Panacibacter sp. DH6.</title>
        <authorList>
            <person name="Le V."/>
            <person name="Ko S."/>
            <person name="Ahn C.-Y."/>
            <person name="Oh H.-M."/>
        </authorList>
    </citation>
    <scope>NUCLEOTIDE SEQUENCE</scope>
    <source>
        <strain evidence="5">DH6</strain>
    </source>
</reference>